<dbReference type="InterPro" id="IPR050833">
    <property type="entry name" value="Poly_Biosynth_Transport"/>
</dbReference>
<feature type="transmembrane region" description="Helical" evidence="6">
    <location>
        <begin position="126"/>
        <end position="143"/>
    </location>
</feature>
<feature type="transmembrane region" description="Helical" evidence="6">
    <location>
        <begin position="298"/>
        <end position="317"/>
    </location>
</feature>
<keyword evidence="4 6" id="KW-1133">Transmembrane helix</keyword>
<feature type="transmembrane region" description="Helical" evidence="6">
    <location>
        <begin position="203"/>
        <end position="223"/>
    </location>
</feature>
<keyword evidence="2" id="KW-1003">Cell membrane</keyword>
<feature type="transmembrane region" description="Helical" evidence="6">
    <location>
        <begin position="24"/>
        <end position="43"/>
    </location>
</feature>
<feature type="transmembrane region" description="Helical" evidence="6">
    <location>
        <begin position="235"/>
        <end position="260"/>
    </location>
</feature>
<evidence type="ECO:0000256" key="2">
    <source>
        <dbReference type="ARBA" id="ARBA00022475"/>
    </source>
</evidence>
<evidence type="ECO:0000256" key="3">
    <source>
        <dbReference type="ARBA" id="ARBA00022692"/>
    </source>
</evidence>
<proteinExistence type="predicted"/>
<evidence type="ECO:0000256" key="5">
    <source>
        <dbReference type="ARBA" id="ARBA00023136"/>
    </source>
</evidence>
<keyword evidence="5 6" id="KW-0472">Membrane</keyword>
<feature type="transmembrane region" description="Helical" evidence="6">
    <location>
        <begin position="272"/>
        <end position="292"/>
    </location>
</feature>
<feature type="transmembrane region" description="Helical" evidence="6">
    <location>
        <begin position="155"/>
        <end position="182"/>
    </location>
</feature>
<dbReference type="GO" id="GO:0005886">
    <property type="term" value="C:plasma membrane"/>
    <property type="evidence" value="ECO:0007669"/>
    <property type="project" value="UniProtKB-SubCell"/>
</dbReference>
<feature type="non-terminal residue" evidence="7">
    <location>
        <position position="1"/>
    </location>
</feature>
<dbReference type="PANTHER" id="PTHR30250:SF11">
    <property type="entry name" value="O-ANTIGEN TRANSPORTER-RELATED"/>
    <property type="match status" value="1"/>
</dbReference>
<feature type="transmembrane region" description="Helical" evidence="6">
    <location>
        <begin position="55"/>
        <end position="73"/>
    </location>
</feature>
<gene>
    <name evidence="7" type="ORF">METZ01_LOCUS331209</name>
</gene>
<protein>
    <recommendedName>
        <fullName evidence="8">Polysaccharide biosynthesis protein C-terminal domain-containing protein</fullName>
    </recommendedName>
</protein>
<evidence type="ECO:0000256" key="1">
    <source>
        <dbReference type="ARBA" id="ARBA00004651"/>
    </source>
</evidence>
<dbReference type="PANTHER" id="PTHR30250">
    <property type="entry name" value="PST FAMILY PREDICTED COLANIC ACID TRANSPORTER"/>
    <property type="match status" value="1"/>
</dbReference>
<feature type="non-terminal residue" evidence="7">
    <location>
        <position position="338"/>
    </location>
</feature>
<evidence type="ECO:0008006" key="8">
    <source>
        <dbReference type="Google" id="ProtNLM"/>
    </source>
</evidence>
<reference evidence="7" key="1">
    <citation type="submission" date="2018-05" db="EMBL/GenBank/DDBJ databases">
        <authorList>
            <person name="Lanie J.A."/>
            <person name="Ng W.-L."/>
            <person name="Kazmierczak K.M."/>
            <person name="Andrzejewski T.M."/>
            <person name="Davidsen T.M."/>
            <person name="Wayne K.J."/>
            <person name="Tettelin H."/>
            <person name="Glass J.I."/>
            <person name="Rusch D."/>
            <person name="Podicherti R."/>
            <person name="Tsui H.-C.T."/>
            <person name="Winkler M.E."/>
        </authorList>
    </citation>
    <scope>NUCLEOTIDE SEQUENCE</scope>
</reference>
<organism evidence="7">
    <name type="scientific">marine metagenome</name>
    <dbReference type="NCBI Taxonomy" id="408172"/>
    <lineage>
        <taxon>unclassified sequences</taxon>
        <taxon>metagenomes</taxon>
        <taxon>ecological metagenomes</taxon>
    </lineage>
</organism>
<evidence type="ECO:0000256" key="6">
    <source>
        <dbReference type="SAM" id="Phobius"/>
    </source>
</evidence>
<dbReference type="AlphaFoldDB" id="A0A382Q0A2"/>
<keyword evidence="3 6" id="KW-0812">Transmembrane</keyword>
<comment type="subcellular location">
    <subcellularLocation>
        <location evidence="1">Cell membrane</location>
        <topology evidence="1">Multi-pass membrane protein</topology>
    </subcellularLocation>
</comment>
<accession>A0A382Q0A2</accession>
<dbReference type="EMBL" id="UINC01110684">
    <property type="protein sequence ID" value="SVC78355.1"/>
    <property type="molecule type" value="Genomic_DNA"/>
</dbReference>
<sequence>LLIIIITQFQITYKVFNIKFPDEFQVIIIALLGFTINMYTIGIYSGLNLPKGKSVINDLVGSLIWFILVYIYSSMDVTLMGLCLIFLLYNLILLVINLIYLRFNNIRLIGNNDSIDQKELIEFKKYSWPIYLTLILIALGSNYDKLILALFENNYLLGIYFSASIFPMALATFLSVVNFLYLPIISSIYANGQIRKFSTVSAWTSKWLSCAAFLFTFILFFHSDQLLLLFFNSEYMVASVSLKILILAQFFHVSVGFTGQNLLAMGLSKVQMYIRILTLIFGLVLGIILLIMWSINGLAISVLISIIFSNIFQILYITRVKNIRLFYNSNYIIWLLAI</sequence>
<evidence type="ECO:0000313" key="7">
    <source>
        <dbReference type="EMBL" id="SVC78355.1"/>
    </source>
</evidence>
<name>A0A382Q0A2_9ZZZZ</name>
<feature type="transmembrane region" description="Helical" evidence="6">
    <location>
        <begin position="79"/>
        <end position="101"/>
    </location>
</feature>
<evidence type="ECO:0000256" key="4">
    <source>
        <dbReference type="ARBA" id="ARBA00022989"/>
    </source>
</evidence>